<accession>A0ABM5EFT8</accession>
<feature type="compositionally biased region" description="Basic residues" evidence="1">
    <location>
        <begin position="247"/>
        <end position="270"/>
    </location>
</feature>
<dbReference type="Proteomes" id="UP001652581">
    <property type="component" value="Chromosome 14"/>
</dbReference>
<dbReference type="GeneID" id="140701043"/>
<proteinExistence type="predicted"/>
<dbReference type="RefSeq" id="XP_072832007.1">
    <property type="nucleotide sequence ID" value="XM_072975906.1"/>
</dbReference>
<feature type="region of interest" description="Disordered" evidence="1">
    <location>
        <begin position="370"/>
        <end position="414"/>
    </location>
</feature>
<sequence length="547" mass="61015">MSVVCSGRGTVERSFVGTASRSMWPRKVCITYQAVHPAQREDQPDFSTVLPTTSGHGKRLLSCKSGSPRRPSSVLGPRALRSPGTDRERATLPTPRGHSPAPPAPPPRDKHPPTDPRCGLPGPLQPRGRRFATSPERSPAAPRPPCPTPNGLHQEVLRWRVQRAKPHTKEPPRRPLWKKNLAAHASTHARAQHAPGRASLTCPRDATHPSPRPRSGRPPAPAEGPPAARSERRALTAWLRAPSACRAPRRRRRRRRPRQRLQQRRRRRRPQPASVRLEPRSLIARISAPTWKAARSPARGPAPARPPLPRALAAPRAAEESARRPPRGHVHREARAAGAPSPGCVRVLLRDPGLSSVRDRAPSVRRFLPARGASRGSPASLSLPASTWSRRPEEGCHQNHRHRTNESSKGDLYTHRQRQSNWSAVAQAEENLLTEWLGVKFGIALGVKLQETFRLLRTTDCAGCAFYCRGHNRARNYNFSVLAWASDTDFFQVHRILWAPGRTWICRFIKCMQSALSVHPHLHTKKFGHLEVSLSFIQYLTYPSKAV</sequence>
<feature type="compositionally biased region" description="Polar residues" evidence="1">
    <location>
        <begin position="45"/>
        <end position="55"/>
    </location>
</feature>
<feature type="compositionally biased region" description="Basic and acidic residues" evidence="1">
    <location>
        <begin position="404"/>
        <end position="414"/>
    </location>
</feature>
<evidence type="ECO:0008006" key="4">
    <source>
        <dbReference type="Google" id="ProtNLM"/>
    </source>
</evidence>
<evidence type="ECO:0000313" key="3">
    <source>
        <dbReference type="RefSeq" id="XP_072832007.1"/>
    </source>
</evidence>
<evidence type="ECO:0000313" key="2">
    <source>
        <dbReference type="Proteomes" id="UP001652581"/>
    </source>
</evidence>
<feature type="compositionally biased region" description="Pro residues" evidence="1">
    <location>
        <begin position="210"/>
        <end position="224"/>
    </location>
</feature>
<name>A0ABM5EFT8_VICPA</name>
<feature type="region of interest" description="Disordered" evidence="1">
    <location>
        <begin position="38"/>
        <end position="338"/>
    </location>
</feature>
<feature type="compositionally biased region" description="Low complexity" evidence="1">
    <location>
        <begin position="293"/>
        <end position="302"/>
    </location>
</feature>
<protein>
    <recommendedName>
        <fullName evidence="4">Basic proline-rich protein-like</fullName>
    </recommendedName>
</protein>
<organism evidence="2 3">
    <name type="scientific">Vicugna pacos</name>
    <name type="common">Alpaca</name>
    <name type="synonym">Lama pacos</name>
    <dbReference type="NCBI Taxonomy" id="30538"/>
    <lineage>
        <taxon>Eukaryota</taxon>
        <taxon>Metazoa</taxon>
        <taxon>Chordata</taxon>
        <taxon>Craniata</taxon>
        <taxon>Vertebrata</taxon>
        <taxon>Euteleostomi</taxon>
        <taxon>Mammalia</taxon>
        <taxon>Eutheria</taxon>
        <taxon>Laurasiatheria</taxon>
        <taxon>Artiodactyla</taxon>
        <taxon>Tylopoda</taxon>
        <taxon>Camelidae</taxon>
        <taxon>Vicugna</taxon>
    </lineage>
</organism>
<gene>
    <name evidence="3" type="primary">LOC140701043</name>
</gene>
<reference evidence="3" key="1">
    <citation type="submission" date="2025-08" db="UniProtKB">
        <authorList>
            <consortium name="RefSeq"/>
        </authorList>
    </citation>
    <scope>IDENTIFICATION</scope>
</reference>
<evidence type="ECO:0000256" key="1">
    <source>
        <dbReference type="SAM" id="MobiDB-lite"/>
    </source>
</evidence>
<keyword evidence="2" id="KW-1185">Reference proteome</keyword>
<feature type="compositionally biased region" description="Polar residues" evidence="1">
    <location>
        <begin position="377"/>
        <end position="389"/>
    </location>
</feature>